<dbReference type="GO" id="GO:0003677">
    <property type="term" value="F:DNA binding"/>
    <property type="evidence" value="ECO:0007669"/>
    <property type="project" value="UniProtKB-KW"/>
</dbReference>
<evidence type="ECO:0000313" key="6">
    <source>
        <dbReference type="EMBL" id="QFQ98156.1"/>
    </source>
</evidence>
<dbReference type="PROSITE" id="PS51118">
    <property type="entry name" value="HTH_HXLR"/>
    <property type="match status" value="1"/>
</dbReference>
<name>A0A5P8K558_9ACTN</name>
<protein>
    <submittedName>
        <fullName evidence="6">Helix-turn-helix transcriptional regulator</fullName>
    </submittedName>
</protein>
<gene>
    <name evidence="6" type="ORF">F9278_20255</name>
</gene>
<keyword evidence="3" id="KW-0804">Transcription</keyword>
<organism evidence="6 7">
    <name type="scientific">Streptomyces phaeolivaceus</name>
    <dbReference type="NCBI Taxonomy" id="2653200"/>
    <lineage>
        <taxon>Bacteria</taxon>
        <taxon>Bacillati</taxon>
        <taxon>Actinomycetota</taxon>
        <taxon>Actinomycetes</taxon>
        <taxon>Kitasatosporales</taxon>
        <taxon>Streptomycetaceae</taxon>
        <taxon>Streptomyces</taxon>
    </lineage>
</organism>
<evidence type="ECO:0000256" key="2">
    <source>
        <dbReference type="ARBA" id="ARBA00023125"/>
    </source>
</evidence>
<dbReference type="PANTHER" id="PTHR33204:SF37">
    <property type="entry name" value="HTH-TYPE TRANSCRIPTIONAL REGULATOR YODB"/>
    <property type="match status" value="1"/>
</dbReference>
<dbReference type="EMBL" id="CP045096">
    <property type="protein sequence ID" value="QFQ98156.1"/>
    <property type="molecule type" value="Genomic_DNA"/>
</dbReference>
<evidence type="ECO:0000256" key="3">
    <source>
        <dbReference type="ARBA" id="ARBA00023163"/>
    </source>
</evidence>
<evidence type="ECO:0000256" key="1">
    <source>
        <dbReference type="ARBA" id="ARBA00023015"/>
    </source>
</evidence>
<keyword evidence="1" id="KW-0805">Transcription regulation</keyword>
<dbReference type="Proteomes" id="UP000327294">
    <property type="component" value="Chromosome"/>
</dbReference>
<dbReference type="KEGG" id="sphv:F9278_20255"/>
<sequence>MAASTERDDTAAGGRGPDSGPGPGPKALCPQRLTMEHVTSRWGVLVLIRLLERPHRFAELRRSITPVGPVSEKMLGQTLQSLERDGLVDRDAKPVVPPHVDYSLTDLGREAADQIRALALWTNDRMDEVAQARRDYDSAKGRA</sequence>
<dbReference type="AlphaFoldDB" id="A0A5P8K558"/>
<proteinExistence type="predicted"/>
<feature type="domain" description="HTH hxlR-type" evidence="5">
    <location>
        <begin position="29"/>
        <end position="130"/>
    </location>
</feature>
<dbReference type="InterPro" id="IPR036390">
    <property type="entry name" value="WH_DNA-bd_sf"/>
</dbReference>
<feature type="compositionally biased region" description="Basic and acidic residues" evidence="4">
    <location>
        <begin position="1"/>
        <end position="10"/>
    </location>
</feature>
<dbReference type="Gene3D" id="1.10.10.10">
    <property type="entry name" value="Winged helix-like DNA-binding domain superfamily/Winged helix DNA-binding domain"/>
    <property type="match status" value="1"/>
</dbReference>
<evidence type="ECO:0000313" key="7">
    <source>
        <dbReference type="Proteomes" id="UP000327294"/>
    </source>
</evidence>
<dbReference type="SUPFAM" id="SSF46785">
    <property type="entry name" value="Winged helix' DNA-binding domain"/>
    <property type="match status" value="1"/>
</dbReference>
<dbReference type="PANTHER" id="PTHR33204">
    <property type="entry name" value="TRANSCRIPTIONAL REGULATOR, MARR FAMILY"/>
    <property type="match status" value="1"/>
</dbReference>
<keyword evidence="2" id="KW-0238">DNA-binding</keyword>
<dbReference type="Pfam" id="PF01638">
    <property type="entry name" value="HxlR"/>
    <property type="match status" value="1"/>
</dbReference>
<dbReference type="InterPro" id="IPR002577">
    <property type="entry name" value="HTH_HxlR"/>
</dbReference>
<dbReference type="InterPro" id="IPR036388">
    <property type="entry name" value="WH-like_DNA-bd_sf"/>
</dbReference>
<evidence type="ECO:0000256" key="4">
    <source>
        <dbReference type="SAM" id="MobiDB-lite"/>
    </source>
</evidence>
<accession>A0A5P8K558</accession>
<reference evidence="6 7" key="1">
    <citation type="submission" date="2019-10" db="EMBL/GenBank/DDBJ databases">
        <title>Streptomyces sp. strain GY16 isolated from leaves of Broussonetia papyrifera.</title>
        <authorList>
            <person name="Mo P."/>
        </authorList>
    </citation>
    <scope>NUCLEOTIDE SEQUENCE [LARGE SCALE GENOMIC DNA]</scope>
    <source>
        <strain evidence="6 7">GY16</strain>
    </source>
</reference>
<evidence type="ECO:0000259" key="5">
    <source>
        <dbReference type="PROSITE" id="PS51118"/>
    </source>
</evidence>
<keyword evidence="7" id="KW-1185">Reference proteome</keyword>
<feature type="region of interest" description="Disordered" evidence="4">
    <location>
        <begin position="1"/>
        <end position="29"/>
    </location>
</feature>